<proteinExistence type="predicted"/>
<dbReference type="Proteomes" id="UP000403266">
    <property type="component" value="Unassembled WGS sequence"/>
</dbReference>
<gene>
    <name evidence="3" type="ORF">FS320_27765</name>
</gene>
<keyword evidence="2" id="KW-1133">Transmembrane helix</keyword>
<feature type="transmembrane region" description="Helical" evidence="2">
    <location>
        <begin position="65"/>
        <end position="83"/>
    </location>
</feature>
<dbReference type="AlphaFoldDB" id="A0A5N7MPQ4"/>
<evidence type="ECO:0000313" key="4">
    <source>
        <dbReference type="Proteomes" id="UP000403266"/>
    </source>
</evidence>
<protein>
    <submittedName>
        <fullName evidence="3">Uncharacterized protein</fullName>
    </submittedName>
</protein>
<keyword evidence="2" id="KW-0472">Membrane</keyword>
<feature type="transmembrane region" description="Helical" evidence="2">
    <location>
        <begin position="90"/>
        <end position="109"/>
    </location>
</feature>
<keyword evidence="2" id="KW-0812">Transmembrane</keyword>
<dbReference type="RefSeq" id="WP_152715421.1">
    <property type="nucleotide sequence ID" value="NZ_VOSJ01000176.1"/>
</dbReference>
<evidence type="ECO:0000313" key="3">
    <source>
        <dbReference type="EMBL" id="MPR28828.1"/>
    </source>
</evidence>
<reference evidence="3 4" key="1">
    <citation type="journal article" date="2019" name="Syst. Appl. Microbiol.">
        <title>Microvirga tunisiensis sp. nov., a root nodule symbiotic bacterium isolated from Lupinus micranthus and L. luteus grown in Northern Tunisia.</title>
        <authorList>
            <person name="Msaddak A."/>
            <person name="Rejili M."/>
            <person name="Duran D."/>
            <person name="Mars M."/>
            <person name="Palacios J.M."/>
            <person name="Ruiz-Argueso T."/>
            <person name="Rey L."/>
            <person name="Imperial J."/>
        </authorList>
    </citation>
    <scope>NUCLEOTIDE SEQUENCE [LARGE SCALE GENOMIC DNA]</scope>
    <source>
        <strain evidence="3 4">Lmie10</strain>
    </source>
</reference>
<comment type="caution">
    <text evidence="3">The sequence shown here is derived from an EMBL/GenBank/DDBJ whole genome shotgun (WGS) entry which is preliminary data.</text>
</comment>
<sequence>MTTVDPQSDLPLRNKGGDPAAIRARPRTYPALAVGPIVGGRLVSLLSGTGSGPGVSAAVDNRWDFLIPLAIGLGLLYGVWCLFWPILRNAILMIVGWIIILGICGYTFLKYIGY</sequence>
<dbReference type="EMBL" id="VOSK01000175">
    <property type="protein sequence ID" value="MPR28828.1"/>
    <property type="molecule type" value="Genomic_DNA"/>
</dbReference>
<organism evidence="3 4">
    <name type="scientific">Microvirga tunisiensis</name>
    <dbReference type="NCBI Taxonomy" id="2108360"/>
    <lineage>
        <taxon>Bacteria</taxon>
        <taxon>Pseudomonadati</taxon>
        <taxon>Pseudomonadota</taxon>
        <taxon>Alphaproteobacteria</taxon>
        <taxon>Hyphomicrobiales</taxon>
        <taxon>Methylobacteriaceae</taxon>
        <taxon>Microvirga</taxon>
    </lineage>
</organism>
<name>A0A5N7MPQ4_9HYPH</name>
<evidence type="ECO:0000256" key="2">
    <source>
        <dbReference type="SAM" id="Phobius"/>
    </source>
</evidence>
<evidence type="ECO:0000256" key="1">
    <source>
        <dbReference type="SAM" id="MobiDB-lite"/>
    </source>
</evidence>
<accession>A0A5N7MPQ4</accession>
<feature type="region of interest" description="Disordered" evidence="1">
    <location>
        <begin position="1"/>
        <end position="21"/>
    </location>
</feature>
<keyword evidence="4" id="KW-1185">Reference proteome</keyword>